<name>A0A6L7GII3_9SPHN</name>
<dbReference type="InterPro" id="IPR005049">
    <property type="entry name" value="STL-like"/>
</dbReference>
<sequence length="334" mass="36914">MPGKGALAVTTISAPNAVLRQLASDAARLGLHFVVAGDTKSPADFALEGCDYYGIEAQRETGFAFAQLCPERHYARKNIAYLVAIRAGADFIVETDDDNFPREEFYRPLPRHSSVPQITGNGWTNVYGFYSQTPIWPRGLPLDAVRDPLPQLPPPTLVDAPIQQGLADANPDVDAIYRLTYPLPFDFDSGAKRLALGHGSWCPYNSQNTVHYRAAYALLYLPAHCSFRMTDIWRSFVAQRIAWTCGWSILFREATVSQDRNDHDLMKDFAEEIPGYLNNRAIGEALASLDLDSGVEAIPANLRKCYARLVADSHVGADELPLLDAWLADLAAMP</sequence>
<dbReference type="PANTHER" id="PTHR31362">
    <property type="entry name" value="GLYCOSYLTRANSFERASE STELLO1-RELATED"/>
    <property type="match status" value="1"/>
</dbReference>
<reference evidence="1 2" key="1">
    <citation type="submission" date="2019-12" db="EMBL/GenBank/DDBJ databases">
        <title>Genomic-based taxomic classification of the family Erythrobacteraceae.</title>
        <authorList>
            <person name="Xu L."/>
        </authorList>
    </citation>
    <scope>NUCLEOTIDE SEQUENCE [LARGE SCALE GENOMIC DNA]</scope>
    <source>
        <strain evidence="1 2">KCTC 52259</strain>
    </source>
</reference>
<organism evidence="1 2">
    <name type="scientific">Allopontixanthobacter confluentis</name>
    <dbReference type="NCBI Taxonomy" id="1849021"/>
    <lineage>
        <taxon>Bacteria</taxon>
        <taxon>Pseudomonadati</taxon>
        <taxon>Pseudomonadota</taxon>
        <taxon>Alphaproteobacteria</taxon>
        <taxon>Sphingomonadales</taxon>
        <taxon>Erythrobacteraceae</taxon>
        <taxon>Allopontixanthobacter</taxon>
    </lineage>
</organism>
<gene>
    <name evidence="1" type="ORF">GRI44_11555</name>
</gene>
<dbReference type="EMBL" id="WTYU01000002">
    <property type="protein sequence ID" value="MXP15385.1"/>
    <property type="molecule type" value="Genomic_DNA"/>
</dbReference>
<dbReference type="AlphaFoldDB" id="A0A6L7GII3"/>
<accession>A0A6L7GII3</accession>
<evidence type="ECO:0000313" key="2">
    <source>
        <dbReference type="Proteomes" id="UP000473531"/>
    </source>
</evidence>
<keyword evidence="2" id="KW-1185">Reference proteome</keyword>
<proteinExistence type="predicted"/>
<comment type="caution">
    <text evidence="1">The sequence shown here is derived from an EMBL/GenBank/DDBJ whole genome shotgun (WGS) entry which is preliminary data.</text>
</comment>
<dbReference type="Pfam" id="PF03385">
    <property type="entry name" value="STELLO"/>
    <property type="match status" value="1"/>
</dbReference>
<dbReference type="Proteomes" id="UP000473531">
    <property type="component" value="Unassembled WGS sequence"/>
</dbReference>
<dbReference type="OrthoDB" id="446056at2"/>
<protein>
    <submittedName>
        <fullName evidence="1">DUF288 domain-containing protein</fullName>
    </submittedName>
</protein>
<evidence type="ECO:0000313" key="1">
    <source>
        <dbReference type="EMBL" id="MXP15385.1"/>
    </source>
</evidence>
<dbReference type="PANTHER" id="PTHR31362:SF0">
    <property type="entry name" value="EXOSTOSIN DOMAIN-CONTAINING PROTEIN-RELATED"/>
    <property type="match status" value="1"/>
</dbReference>